<keyword evidence="2" id="KW-1185">Reference proteome</keyword>
<protein>
    <submittedName>
        <fullName evidence="1">DUF4269 domain-containing protein</fullName>
    </submittedName>
</protein>
<dbReference type="OrthoDB" id="6402248at2"/>
<name>A0A502IIG4_BRELA</name>
<organism evidence="1 2">
    <name type="scientific">Brevibacillus laterosporus</name>
    <name type="common">Bacillus laterosporus</name>
    <dbReference type="NCBI Taxonomy" id="1465"/>
    <lineage>
        <taxon>Bacteria</taxon>
        <taxon>Bacillati</taxon>
        <taxon>Bacillota</taxon>
        <taxon>Bacilli</taxon>
        <taxon>Bacillales</taxon>
        <taxon>Paenibacillaceae</taxon>
        <taxon>Brevibacillus</taxon>
    </lineage>
</organism>
<sequence length="198" mass="22862">MIHLDKPDYLQIGNDRQKQAFIVLQELELFNQLSIYDPVLTGTIPLGIDIATSDLDIICQVGCSEFDQFTHEVVNLYGDCADFQLEHVDELRGGRAIVLSFSYQGWLIEIFGQSIPVRQQNAYRHMIVEERMLRLAKDSARTDIRLLKEQGYKTEPAFVYYFQLGGEDPYDRMLQLYDYSDIKLLEMMNSSKSNEGSN</sequence>
<dbReference type="EMBL" id="CP033464">
    <property type="protein sequence ID" value="QDX91166.1"/>
    <property type="molecule type" value="Genomic_DNA"/>
</dbReference>
<evidence type="ECO:0000313" key="2">
    <source>
        <dbReference type="Proteomes" id="UP000319432"/>
    </source>
</evidence>
<dbReference type="Pfam" id="PF14091">
    <property type="entry name" value="DUF4269"/>
    <property type="match status" value="1"/>
</dbReference>
<dbReference type="Proteomes" id="UP000319432">
    <property type="component" value="Chromosome"/>
</dbReference>
<dbReference type="InterPro" id="IPR025365">
    <property type="entry name" value="DUF4269"/>
</dbReference>
<reference evidence="1 2" key="1">
    <citation type="submission" date="2018-11" db="EMBL/GenBank/DDBJ databases">
        <title>Phylogenetic determinants of toxin gene distribution in genomes of Brevibacillus laterosporus.</title>
        <authorList>
            <person name="Glare T.R."/>
            <person name="Durrant A."/>
            <person name="Berry C."/>
            <person name="Palma L."/>
            <person name="Ormskirk M."/>
            <person name="Cox M.O."/>
        </authorList>
    </citation>
    <scope>NUCLEOTIDE SEQUENCE [LARGE SCALE GENOMIC DNA]</scope>
    <source>
        <strain evidence="1 2">1821L</strain>
    </source>
</reference>
<proteinExistence type="predicted"/>
<dbReference type="AlphaFoldDB" id="A0A502IIG4"/>
<gene>
    <name evidence="1" type="ORF">EEL30_01420</name>
</gene>
<evidence type="ECO:0000313" key="1">
    <source>
        <dbReference type="EMBL" id="QDX91166.1"/>
    </source>
</evidence>
<accession>A0A502IIG4</accession>